<protein>
    <submittedName>
        <fullName evidence="1">Uncharacterized protein</fullName>
    </submittedName>
</protein>
<gene>
    <name evidence="1" type="ORF">L6452_14959</name>
</gene>
<name>A0ACB9CMK7_ARCLA</name>
<accession>A0ACB9CMK7</accession>
<reference evidence="1 2" key="2">
    <citation type="journal article" date="2022" name="Mol. Ecol. Resour.">
        <title>The genomes of chicory, endive, great burdock and yacon provide insights into Asteraceae paleo-polyploidization history and plant inulin production.</title>
        <authorList>
            <person name="Fan W."/>
            <person name="Wang S."/>
            <person name="Wang H."/>
            <person name="Wang A."/>
            <person name="Jiang F."/>
            <person name="Liu H."/>
            <person name="Zhao H."/>
            <person name="Xu D."/>
            <person name="Zhang Y."/>
        </authorList>
    </citation>
    <scope>NUCLEOTIDE SEQUENCE [LARGE SCALE GENOMIC DNA]</scope>
    <source>
        <strain evidence="2">cv. Niubang</strain>
    </source>
</reference>
<dbReference type="Proteomes" id="UP001055879">
    <property type="component" value="Linkage Group LG04"/>
</dbReference>
<reference evidence="2" key="1">
    <citation type="journal article" date="2022" name="Mol. Ecol. Resour.">
        <title>The genomes of chicory, endive, great burdock and yacon provide insights into Asteraceae palaeo-polyploidization history and plant inulin production.</title>
        <authorList>
            <person name="Fan W."/>
            <person name="Wang S."/>
            <person name="Wang H."/>
            <person name="Wang A."/>
            <person name="Jiang F."/>
            <person name="Liu H."/>
            <person name="Zhao H."/>
            <person name="Xu D."/>
            <person name="Zhang Y."/>
        </authorList>
    </citation>
    <scope>NUCLEOTIDE SEQUENCE [LARGE SCALE GENOMIC DNA]</scope>
    <source>
        <strain evidence="2">cv. Niubang</strain>
    </source>
</reference>
<evidence type="ECO:0000313" key="2">
    <source>
        <dbReference type="Proteomes" id="UP001055879"/>
    </source>
</evidence>
<sequence>MASLRSPSTVISAVLLLFTLTSAEIRLTQIRSDSRSTIPLDEFGFTHFGRLHLNLSQISFSPPQPDLSRIGFFLCTPDSWIHVIQQIESMKIRCPLDSPAVKPVFTFNHLKPTTTTPSYDAVFNVTDANQFTLVFANCAGGNIKVSFDVLSVMYNLNPKNNRRDYLSAGKSSLPSIYFLFFLIYVSLSGIWVYTLHRRKAAAYRIHFFMLAVLLLKALNLLCETEDKSYIKRSGTPHGWDVLFYIFSFLKGITLFTLIVLIGTGWSFLKPYLQDREKKVLIIVIPLQVVANLAQVVIDETGPFGKDSYTWRQVFLLVDIICCCAVLFPIIWSIKNLREAAMTDGKAAVNLMKLTLFRQYYVIVICYIYFTRVAVYVLETITSYRYAWTSVIAAELATLAFYVFTGYNFRPKSHNPYFAIDDEEEDAALEALKLEDEFEL</sequence>
<organism evidence="1 2">
    <name type="scientific">Arctium lappa</name>
    <name type="common">Greater burdock</name>
    <name type="synonym">Lappa major</name>
    <dbReference type="NCBI Taxonomy" id="4217"/>
    <lineage>
        <taxon>Eukaryota</taxon>
        <taxon>Viridiplantae</taxon>
        <taxon>Streptophyta</taxon>
        <taxon>Embryophyta</taxon>
        <taxon>Tracheophyta</taxon>
        <taxon>Spermatophyta</taxon>
        <taxon>Magnoliopsida</taxon>
        <taxon>eudicotyledons</taxon>
        <taxon>Gunneridae</taxon>
        <taxon>Pentapetalae</taxon>
        <taxon>asterids</taxon>
        <taxon>campanulids</taxon>
        <taxon>Asterales</taxon>
        <taxon>Asteraceae</taxon>
        <taxon>Carduoideae</taxon>
        <taxon>Cardueae</taxon>
        <taxon>Arctiinae</taxon>
        <taxon>Arctium</taxon>
    </lineage>
</organism>
<comment type="caution">
    <text evidence="1">The sequence shown here is derived from an EMBL/GenBank/DDBJ whole genome shotgun (WGS) entry which is preliminary data.</text>
</comment>
<dbReference type="EMBL" id="CM042050">
    <property type="protein sequence ID" value="KAI3735461.1"/>
    <property type="molecule type" value="Genomic_DNA"/>
</dbReference>
<keyword evidence="2" id="KW-1185">Reference proteome</keyword>
<proteinExistence type="predicted"/>
<evidence type="ECO:0000313" key="1">
    <source>
        <dbReference type="EMBL" id="KAI3735461.1"/>
    </source>
</evidence>